<dbReference type="EMBL" id="AP021906">
    <property type="protein sequence ID" value="BBP87072.1"/>
    <property type="molecule type" value="Genomic_DNA"/>
</dbReference>
<dbReference type="AlphaFoldDB" id="A0A5S9M2W0"/>
<keyword evidence="2" id="KW-0596">Phosphopantetheine</keyword>
<dbReference type="GO" id="GO:0005737">
    <property type="term" value="C:cytoplasm"/>
    <property type="evidence" value="ECO:0007669"/>
    <property type="project" value="TreeGrafter"/>
</dbReference>
<reference evidence="6 7" key="1">
    <citation type="submission" date="2019-12" db="EMBL/GenBank/DDBJ databases">
        <title>Full genome sequence of a Bacillus safensis strain isolated from commercially available natto in Indonesia.</title>
        <authorList>
            <person name="Yoshida M."/>
            <person name="Uomi M."/>
            <person name="Waturangi D."/>
            <person name="Ekaputri J.J."/>
            <person name="Setiamarga D.H.E."/>
        </authorList>
    </citation>
    <scope>NUCLEOTIDE SEQUENCE [LARGE SCALE GENOMIC DNA]</scope>
    <source>
        <strain evidence="6 7">IDN1</strain>
    </source>
</reference>
<evidence type="ECO:0000313" key="7">
    <source>
        <dbReference type="Proteomes" id="UP000464658"/>
    </source>
</evidence>
<keyword evidence="3" id="KW-0597">Phosphoprotein</keyword>
<dbReference type="FunFam" id="1.10.1200.10:FF:000005">
    <property type="entry name" value="Nonribosomal peptide synthetase 1"/>
    <property type="match status" value="1"/>
</dbReference>
<dbReference type="PANTHER" id="PTHR45527:SF1">
    <property type="entry name" value="FATTY ACID SYNTHASE"/>
    <property type="match status" value="1"/>
</dbReference>
<organism evidence="6 7">
    <name type="scientific">Bacillus safensis</name>
    <dbReference type="NCBI Taxonomy" id="561879"/>
    <lineage>
        <taxon>Bacteria</taxon>
        <taxon>Bacillati</taxon>
        <taxon>Bacillota</taxon>
        <taxon>Bacilli</taxon>
        <taxon>Bacillales</taxon>
        <taxon>Bacillaceae</taxon>
        <taxon>Bacillus</taxon>
    </lineage>
</organism>
<dbReference type="PROSITE" id="PS50075">
    <property type="entry name" value="CARRIER"/>
    <property type="match status" value="1"/>
</dbReference>
<dbReference type="Pfam" id="PF00550">
    <property type="entry name" value="PP-binding"/>
    <property type="match status" value="1"/>
</dbReference>
<evidence type="ECO:0000256" key="1">
    <source>
        <dbReference type="ARBA" id="ARBA00001957"/>
    </source>
</evidence>
<proteinExistence type="predicted"/>
<evidence type="ECO:0000256" key="3">
    <source>
        <dbReference type="ARBA" id="ARBA00022553"/>
    </source>
</evidence>
<dbReference type="InterPro" id="IPR009081">
    <property type="entry name" value="PP-bd_ACP"/>
</dbReference>
<dbReference type="GO" id="GO:0017000">
    <property type="term" value="P:antibiotic biosynthetic process"/>
    <property type="evidence" value="ECO:0007669"/>
    <property type="project" value="UniProtKB-KW"/>
</dbReference>
<dbReference type="PANTHER" id="PTHR45527">
    <property type="entry name" value="NONRIBOSOMAL PEPTIDE SYNTHETASE"/>
    <property type="match status" value="1"/>
</dbReference>
<protein>
    <recommendedName>
        <fullName evidence="5">Carrier domain-containing protein</fullName>
    </recommendedName>
</protein>
<evidence type="ECO:0000313" key="6">
    <source>
        <dbReference type="EMBL" id="BBP87072.1"/>
    </source>
</evidence>
<evidence type="ECO:0000259" key="5">
    <source>
        <dbReference type="PROSITE" id="PS50075"/>
    </source>
</evidence>
<evidence type="ECO:0000256" key="2">
    <source>
        <dbReference type="ARBA" id="ARBA00022450"/>
    </source>
</evidence>
<accession>A0A5S9M2W0</accession>
<name>A0A5S9M2W0_BACIA</name>
<keyword evidence="4" id="KW-0045">Antibiotic biosynthesis</keyword>
<gene>
    <name evidence="6" type="ORF">BsIDN1_06900</name>
</gene>
<sequence>MSFFKTDQTKAFEERLYQSIYTCIQSRLSGEYSVHLYPEEYWKETEDGMPDEVHFNELIEESGQGSEDRAPQTKTEKLLAHIWSELLDVSNISCGDHFFLLGGHSLKATQMLSAVRQKTGFDVPLAVLLSIRDLES</sequence>
<dbReference type="SUPFAM" id="SSF47336">
    <property type="entry name" value="ACP-like"/>
    <property type="match status" value="1"/>
</dbReference>
<evidence type="ECO:0000256" key="4">
    <source>
        <dbReference type="ARBA" id="ARBA00023194"/>
    </source>
</evidence>
<dbReference type="InterPro" id="IPR006162">
    <property type="entry name" value="Ppantetheine_attach_site"/>
</dbReference>
<dbReference type="GO" id="GO:0044550">
    <property type="term" value="P:secondary metabolite biosynthetic process"/>
    <property type="evidence" value="ECO:0007669"/>
    <property type="project" value="TreeGrafter"/>
</dbReference>
<dbReference type="PROSITE" id="PS00012">
    <property type="entry name" value="PHOSPHOPANTETHEINE"/>
    <property type="match status" value="1"/>
</dbReference>
<dbReference type="InterPro" id="IPR036736">
    <property type="entry name" value="ACP-like_sf"/>
</dbReference>
<dbReference type="Proteomes" id="UP000464658">
    <property type="component" value="Chromosome"/>
</dbReference>
<dbReference type="Gene3D" id="1.10.1200.10">
    <property type="entry name" value="ACP-like"/>
    <property type="match status" value="1"/>
</dbReference>
<dbReference type="GO" id="GO:0043041">
    <property type="term" value="P:amino acid activation for nonribosomal peptide biosynthetic process"/>
    <property type="evidence" value="ECO:0007669"/>
    <property type="project" value="TreeGrafter"/>
</dbReference>
<dbReference type="GO" id="GO:0031177">
    <property type="term" value="F:phosphopantetheine binding"/>
    <property type="evidence" value="ECO:0007669"/>
    <property type="project" value="TreeGrafter"/>
</dbReference>
<comment type="cofactor">
    <cofactor evidence="1">
        <name>pantetheine 4'-phosphate</name>
        <dbReference type="ChEBI" id="CHEBI:47942"/>
    </cofactor>
</comment>
<feature type="domain" description="Carrier" evidence="5">
    <location>
        <begin position="70"/>
        <end position="136"/>
    </location>
</feature>